<accession>A0A9P3B4Q5</accession>
<organism evidence="1 2">
    <name type="scientific">Aspergillus pseudoviridinutans</name>
    <dbReference type="NCBI Taxonomy" id="1517512"/>
    <lineage>
        <taxon>Eukaryota</taxon>
        <taxon>Fungi</taxon>
        <taxon>Dikarya</taxon>
        <taxon>Ascomycota</taxon>
        <taxon>Pezizomycotina</taxon>
        <taxon>Eurotiomycetes</taxon>
        <taxon>Eurotiomycetidae</taxon>
        <taxon>Eurotiales</taxon>
        <taxon>Aspergillaceae</taxon>
        <taxon>Aspergillus</taxon>
        <taxon>Aspergillus subgen. Fumigati</taxon>
    </lineage>
</organism>
<gene>
    <name evidence="1" type="ORF">Asppvi_003568</name>
</gene>
<name>A0A9P3B4Q5_9EURO</name>
<dbReference type="AlphaFoldDB" id="A0A9P3B4Q5"/>
<sequence>MESLSSAQLALTDIYPPAPIGKPRDFKSAIENRVKALRDGSTEDSYLSFNGVTPQLFEYIESRRHTLGAKRARFTYFADIETLIVKVPSEAHEKAHAIIGHEIFFRLRRMGIAPAEVILGGSSKEVDSAYKNLNVRSQVASWPIWVVEGGMSKSLERLRGDASWWINHSKGEVQLVILVWICPSRRTVKVETWVPERRPPSPAPGPCTRARGAIPTLGARKEDDEVEMNFSANTPTYQGPPALVFQFSRLVGRTNPPGEHDVVFTRQELLRFARAIWCGII</sequence>
<reference evidence="1 2" key="1">
    <citation type="submission" date="2018-10" db="EMBL/GenBank/DDBJ databases">
        <title>Pan-genome distribution and transcriptional activeness of fungal secondary metabolism genes in Aspergillus section Fumigati.</title>
        <authorList>
            <person name="Takahashi H."/>
            <person name="Umemura M."/>
            <person name="Ninomiya A."/>
            <person name="Kusuya Y."/>
            <person name="Urayama S."/>
            <person name="Shimizu M."/>
            <person name="Watanabe A."/>
            <person name="Kamei K."/>
            <person name="Yaguchi T."/>
            <person name="Hagiwara D."/>
        </authorList>
    </citation>
    <scope>NUCLEOTIDE SEQUENCE [LARGE SCALE GENOMIC DNA]</scope>
    <source>
        <strain evidence="1 2">IFM 55266</strain>
    </source>
</reference>
<comment type="caution">
    <text evidence="1">The sequence shown here is derived from an EMBL/GenBank/DDBJ whole genome shotgun (WGS) entry which is preliminary data.</text>
</comment>
<keyword evidence="2" id="KW-1185">Reference proteome</keyword>
<dbReference type="GeneID" id="67002180"/>
<protein>
    <submittedName>
        <fullName evidence="1">Uncharacterized protein</fullName>
    </submittedName>
</protein>
<evidence type="ECO:0000313" key="1">
    <source>
        <dbReference type="EMBL" id="GIJ84717.1"/>
    </source>
</evidence>
<dbReference type="EMBL" id="BHVY01000002">
    <property type="protein sequence ID" value="GIJ84717.1"/>
    <property type="molecule type" value="Genomic_DNA"/>
</dbReference>
<proteinExistence type="predicted"/>
<dbReference type="OrthoDB" id="76567at2759"/>
<dbReference type="Proteomes" id="UP001043456">
    <property type="component" value="Unassembled WGS sequence"/>
</dbReference>
<evidence type="ECO:0000313" key="2">
    <source>
        <dbReference type="Proteomes" id="UP001043456"/>
    </source>
</evidence>
<dbReference type="RefSeq" id="XP_043155464.1">
    <property type="nucleotide sequence ID" value="XM_043299529.1"/>
</dbReference>